<dbReference type="SUPFAM" id="SSF47616">
    <property type="entry name" value="GST C-terminal domain-like"/>
    <property type="match status" value="1"/>
</dbReference>
<dbReference type="Gene3D" id="3.40.30.10">
    <property type="entry name" value="Glutaredoxin"/>
    <property type="match status" value="1"/>
</dbReference>
<keyword evidence="3" id="KW-1185">Reference proteome</keyword>
<dbReference type="Pfam" id="PF22041">
    <property type="entry name" value="GST_C_7"/>
    <property type="match status" value="1"/>
</dbReference>
<dbReference type="Proteomes" id="UP000070444">
    <property type="component" value="Unassembled WGS sequence"/>
</dbReference>
<accession>A0A137P1T3</accession>
<organism evidence="2 3">
    <name type="scientific">Conidiobolus coronatus (strain ATCC 28846 / CBS 209.66 / NRRL 28638)</name>
    <name type="common">Delacroixia coronata</name>
    <dbReference type="NCBI Taxonomy" id="796925"/>
    <lineage>
        <taxon>Eukaryota</taxon>
        <taxon>Fungi</taxon>
        <taxon>Fungi incertae sedis</taxon>
        <taxon>Zoopagomycota</taxon>
        <taxon>Entomophthoromycotina</taxon>
        <taxon>Entomophthoromycetes</taxon>
        <taxon>Entomophthorales</taxon>
        <taxon>Ancylistaceae</taxon>
        <taxon>Conidiobolus</taxon>
    </lineage>
</organism>
<name>A0A137P1T3_CONC2</name>
<reference evidence="2 3" key="1">
    <citation type="journal article" date="2015" name="Genome Biol. Evol.">
        <title>Phylogenomic analyses indicate that early fungi evolved digesting cell walls of algal ancestors of land plants.</title>
        <authorList>
            <person name="Chang Y."/>
            <person name="Wang S."/>
            <person name="Sekimoto S."/>
            <person name="Aerts A.L."/>
            <person name="Choi C."/>
            <person name="Clum A."/>
            <person name="LaButti K.M."/>
            <person name="Lindquist E.A."/>
            <person name="Yee Ngan C."/>
            <person name="Ohm R.A."/>
            <person name="Salamov A.A."/>
            <person name="Grigoriev I.V."/>
            <person name="Spatafora J.W."/>
            <person name="Berbee M.L."/>
        </authorList>
    </citation>
    <scope>NUCLEOTIDE SEQUENCE [LARGE SCALE GENOMIC DNA]</scope>
    <source>
        <strain evidence="2 3">NRRL 28638</strain>
    </source>
</reference>
<dbReference type="InterPro" id="IPR054416">
    <property type="entry name" value="GST_UstS-like_C"/>
</dbReference>
<dbReference type="Gene3D" id="1.20.1050.10">
    <property type="match status" value="1"/>
</dbReference>
<protein>
    <recommendedName>
        <fullName evidence="1">GST N-terminal domain-containing protein</fullName>
    </recommendedName>
</protein>
<dbReference type="InterPro" id="IPR004045">
    <property type="entry name" value="Glutathione_S-Trfase_N"/>
</dbReference>
<feature type="domain" description="GST N-terminal" evidence="1">
    <location>
        <begin position="1"/>
        <end position="63"/>
    </location>
</feature>
<dbReference type="OrthoDB" id="4951845at2759"/>
<evidence type="ECO:0000313" key="3">
    <source>
        <dbReference type="Proteomes" id="UP000070444"/>
    </source>
</evidence>
<gene>
    <name evidence="2" type="ORF">CONCODRAFT_79586</name>
</gene>
<proteinExistence type="predicted"/>
<dbReference type="AlphaFoldDB" id="A0A137P1T3"/>
<evidence type="ECO:0000259" key="1">
    <source>
        <dbReference type="PROSITE" id="PS50404"/>
    </source>
</evidence>
<dbReference type="SUPFAM" id="SSF52833">
    <property type="entry name" value="Thioredoxin-like"/>
    <property type="match status" value="1"/>
</dbReference>
<dbReference type="InterPro" id="IPR036249">
    <property type="entry name" value="Thioredoxin-like_sf"/>
</dbReference>
<evidence type="ECO:0000313" key="2">
    <source>
        <dbReference type="EMBL" id="KXN68918.1"/>
    </source>
</evidence>
<dbReference type="OMA" id="HIRETQF"/>
<dbReference type="Pfam" id="PF13409">
    <property type="entry name" value="GST_N_2"/>
    <property type="match status" value="1"/>
</dbReference>
<dbReference type="EMBL" id="KQ964555">
    <property type="protein sequence ID" value="KXN68918.1"/>
    <property type="molecule type" value="Genomic_DNA"/>
</dbReference>
<sequence>MLKHKGLEFSKVPITWSEVGPKIKELTGDKWSKVPAIEFSNGEIVFDSLKIAQYLDKTYPNNPIIHTSTELDELIEDYHTNINPWVARLLVTTLYDIVDEASRPYFKHIRETQFNQKLDQIEGDYETNIINYYTKTELIAQKLSKSPFLDGEEPKIHDYYLMGRVQQVKSISFEVYEALILNHPSEAFKGWVCKMEGLFDGYLRDRKFL</sequence>
<dbReference type="InterPro" id="IPR036282">
    <property type="entry name" value="Glutathione-S-Trfase_C_sf"/>
</dbReference>
<dbReference type="PROSITE" id="PS50404">
    <property type="entry name" value="GST_NTER"/>
    <property type="match status" value="1"/>
</dbReference>
<feature type="non-terminal residue" evidence="2">
    <location>
        <position position="209"/>
    </location>
</feature>